<dbReference type="InterPro" id="IPR000014">
    <property type="entry name" value="PAS"/>
</dbReference>
<feature type="domain" description="PAS" evidence="18">
    <location>
        <begin position="624"/>
        <end position="682"/>
    </location>
</feature>
<dbReference type="InterPro" id="IPR005467">
    <property type="entry name" value="His_kinase_dom"/>
</dbReference>
<dbReference type="InterPro" id="IPR011006">
    <property type="entry name" value="CheY-like_superfamily"/>
</dbReference>
<evidence type="ECO:0000259" key="17">
    <source>
        <dbReference type="PROSITE" id="PS50110"/>
    </source>
</evidence>
<dbReference type="Proteomes" id="UP000215086">
    <property type="component" value="Chromosome"/>
</dbReference>
<evidence type="ECO:0000256" key="6">
    <source>
        <dbReference type="ARBA" id="ARBA00022692"/>
    </source>
</evidence>
<dbReference type="EC" id="2.7.13.3" evidence="3"/>
<dbReference type="Pfam" id="PF13426">
    <property type="entry name" value="PAS_9"/>
    <property type="match status" value="2"/>
</dbReference>
<dbReference type="CDD" id="cd00130">
    <property type="entry name" value="PAS"/>
    <property type="match status" value="3"/>
</dbReference>
<dbReference type="Gene3D" id="3.30.565.10">
    <property type="entry name" value="Histidine kinase-like ATPase, C-terminal domain"/>
    <property type="match status" value="1"/>
</dbReference>
<gene>
    <name evidence="20" type="ORF">THTE_0759</name>
</gene>
<dbReference type="EMBL" id="CP018477">
    <property type="protein sequence ID" value="ASV73361.1"/>
    <property type="molecule type" value="Genomic_DNA"/>
</dbReference>
<dbReference type="GO" id="GO:0005524">
    <property type="term" value="F:ATP binding"/>
    <property type="evidence" value="ECO:0007669"/>
    <property type="project" value="UniProtKB-KW"/>
</dbReference>
<dbReference type="InterPro" id="IPR035965">
    <property type="entry name" value="PAS-like_dom_sf"/>
</dbReference>
<dbReference type="SMART" id="SM00388">
    <property type="entry name" value="HisKA"/>
    <property type="match status" value="1"/>
</dbReference>
<feature type="domain" description="PAC" evidence="19">
    <location>
        <begin position="551"/>
        <end position="603"/>
    </location>
</feature>
<evidence type="ECO:0000256" key="3">
    <source>
        <dbReference type="ARBA" id="ARBA00012438"/>
    </source>
</evidence>
<accession>A0A286RBL7</accession>
<keyword evidence="9" id="KW-0067">ATP-binding</keyword>
<dbReference type="PANTHER" id="PTHR43047">
    <property type="entry name" value="TWO-COMPONENT HISTIDINE PROTEIN KINASE"/>
    <property type="match status" value="1"/>
</dbReference>
<comment type="catalytic activity">
    <reaction evidence="1">
        <text>ATP + protein L-histidine = ADP + protein N-phospho-L-histidine.</text>
        <dbReference type="EC" id="2.7.13.3"/>
    </reaction>
</comment>
<dbReference type="Pfam" id="PF00072">
    <property type="entry name" value="Response_reg"/>
    <property type="match status" value="1"/>
</dbReference>
<sequence length="1325" mass="148247">MGARCFVILSGLVTIFLVGCGIIFFWTDRSLREELLQDVRNQAATFPMDALREFEGNPRDLSKEAYWKLKKWLDEVRGSVRDCRFAYLMGQKSDSRVFFYGDSEPDDSPAASLPGDDYAEASQTLKGVFSTSQAATEGPLPDRWGTWVSAFVPIVSPESQKVIAVLGVDVQSAHWYQRVVFRALVPSSIFLAFVIVLGLLARGFQWCSFLIRRVQCSAETMVYSPAAPRQFFLAVILLAVLFLGVTAWGTYRWTEQQILEQAQEKIHLTRQFNTALRDFFAQHVRPELFKHISPHELTPELMSTSASVRRVFEHAQLLEMGYIVRFPVDRPLNPANRPTPAEEKLIQYFTENPKARSWSGRLKFFEGGEEYLVNAVPKRFEQSCLQCHGRPEDAPPTLLTRYDPRGFGHQVGDVSLEVVAVPLSQVRQKAFSRIFGHLCAAMATCLVFVGGLYSAFLAYRAREKRAQTEIMRSRELLAATLRSIGDGVITCDRDGRVTGLNSVAECVTGWKSYEAQGRPVEEIFVIVDSRTRKPVQNPVREAIATGQILELSNHTLLISRDGCEFHIADSCAPIRNSKGDVVGAVLVFRDVTEQYRQREQLRESERRFRLLMGNAPAAIAIHKIVFDEHGTPVDSEFVDVNPAFEKDTGKKKEEVCGRRVLALYPDIREEWLEMLHILVKRSQPVECEKYYPALDRWYQISAYRIDADHFAIVFVNISASKRAEQTLRAREAQLRAITDSAGDGILLTDESGRIVFCNPAAENIFGYSAEELLGRPLQELVANEKVSSVQKQITIEKPTDLKNSSCASQSAPGQVDTLCDTCLVRSKCSSVPVRDNLRRTCRVEATGCRKDGSRIPVELTLSTLQLDNAWHYVAIVRDISERKAAEEQLAKYAAVLEANNQALLELYEKAEVATQAKSEFLANMSHEIRTPMTAILGYAEMLLEELTQEGCKSEHRAALQTIQRNGNYLLQLINDVLDLSKIEAGKMRLEMQPFPLRETLDEIIALMRIRAEEKKLPLRLEVLTPLPDLIISDPVRIRQILINLIGNAIKFTEQGEVRVRVSCMPQEEPDHARLRLDVIDTGIGIPPELMARLFQPFTQGDSSTSRKYGGTGLGLSISKRLAEMLGGEITVTSTPGKGSTFTVTILVQTVRREHADAGRTSRGAELPLDPGSTAAHAPAPATQTQPDVVSHLRVLLAEDAPDIRRLLKLILEKAGVSVTLAENGREAVEKAMAAWKEGQPFDVIFMDMQMPEMDGYEATRFLRQEGYSGIIVALTAHALAEDEGKCLTAGCNKYLSKPIRRETLLQTLQELASQRQEMTTLSGNS</sequence>
<feature type="domain" description="PAS" evidence="18">
    <location>
        <begin position="473"/>
        <end position="546"/>
    </location>
</feature>
<keyword evidence="4 12" id="KW-0597">Phosphoprotein</keyword>
<keyword evidence="6 15" id="KW-0812">Transmembrane</keyword>
<protein>
    <recommendedName>
        <fullName evidence="3">histidine kinase</fullName>
        <ecNumber evidence="3">2.7.13.3</ecNumber>
    </recommendedName>
</protein>
<dbReference type="Pfam" id="PF08448">
    <property type="entry name" value="PAS_4"/>
    <property type="match status" value="1"/>
</dbReference>
<dbReference type="InterPro" id="IPR021796">
    <property type="entry name" value="Tll0287-like_dom"/>
</dbReference>
<dbReference type="SMART" id="SM00086">
    <property type="entry name" value="PAC"/>
    <property type="match status" value="2"/>
</dbReference>
<evidence type="ECO:0000256" key="14">
    <source>
        <dbReference type="SAM" id="MobiDB-lite"/>
    </source>
</evidence>
<dbReference type="InterPro" id="IPR001610">
    <property type="entry name" value="PAC"/>
</dbReference>
<dbReference type="SMART" id="SM00091">
    <property type="entry name" value="PAS"/>
    <property type="match status" value="3"/>
</dbReference>
<evidence type="ECO:0000256" key="2">
    <source>
        <dbReference type="ARBA" id="ARBA00004370"/>
    </source>
</evidence>
<dbReference type="SUPFAM" id="SSF47384">
    <property type="entry name" value="Homodimeric domain of signal transducing histidine kinase"/>
    <property type="match status" value="1"/>
</dbReference>
<keyword evidence="21" id="KW-1185">Reference proteome</keyword>
<dbReference type="GO" id="GO:0009927">
    <property type="term" value="F:histidine phosphotransfer kinase activity"/>
    <property type="evidence" value="ECO:0007669"/>
    <property type="project" value="TreeGrafter"/>
</dbReference>
<dbReference type="CDD" id="cd00082">
    <property type="entry name" value="HisKA"/>
    <property type="match status" value="1"/>
</dbReference>
<dbReference type="InterPro" id="IPR000700">
    <property type="entry name" value="PAS-assoc_C"/>
</dbReference>
<keyword evidence="7" id="KW-0547">Nucleotide-binding</keyword>
<evidence type="ECO:0000256" key="7">
    <source>
        <dbReference type="ARBA" id="ARBA00022741"/>
    </source>
</evidence>
<dbReference type="SUPFAM" id="SSF52172">
    <property type="entry name" value="CheY-like"/>
    <property type="match status" value="1"/>
</dbReference>
<feature type="compositionally biased region" description="Low complexity" evidence="14">
    <location>
        <begin position="1173"/>
        <end position="1184"/>
    </location>
</feature>
<dbReference type="InterPro" id="IPR003661">
    <property type="entry name" value="HisK_dim/P_dom"/>
</dbReference>
<dbReference type="SUPFAM" id="SSF55874">
    <property type="entry name" value="ATPase domain of HSP90 chaperone/DNA topoisomerase II/histidine kinase"/>
    <property type="match status" value="1"/>
</dbReference>
<evidence type="ECO:0000256" key="5">
    <source>
        <dbReference type="ARBA" id="ARBA00022679"/>
    </source>
</evidence>
<dbReference type="RefSeq" id="WP_168175776.1">
    <property type="nucleotide sequence ID" value="NZ_CP018477.1"/>
</dbReference>
<evidence type="ECO:0000256" key="10">
    <source>
        <dbReference type="ARBA" id="ARBA00022989"/>
    </source>
</evidence>
<dbReference type="GO" id="GO:0005886">
    <property type="term" value="C:plasma membrane"/>
    <property type="evidence" value="ECO:0007669"/>
    <property type="project" value="TreeGrafter"/>
</dbReference>
<dbReference type="PROSITE" id="PS50109">
    <property type="entry name" value="HIS_KIN"/>
    <property type="match status" value="1"/>
</dbReference>
<dbReference type="SMART" id="SM00448">
    <property type="entry name" value="REC"/>
    <property type="match status" value="1"/>
</dbReference>
<feature type="domain" description="Response regulatory" evidence="17">
    <location>
        <begin position="1193"/>
        <end position="1312"/>
    </location>
</feature>
<comment type="subcellular location">
    <subcellularLocation>
        <location evidence="2">Membrane</location>
    </subcellularLocation>
</comment>
<organism evidence="20 21">
    <name type="scientific">Thermogutta terrifontis</name>
    <dbReference type="NCBI Taxonomy" id="1331910"/>
    <lineage>
        <taxon>Bacteria</taxon>
        <taxon>Pseudomonadati</taxon>
        <taxon>Planctomycetota</taxon>
        <taxon>Planctomycetia</taxon>
        <taxon>Pirellulales</taxon>
        <taxon>Thermoguttaceae</taxon>
        <taxon>Thermogutta</taxon>
    </lineage>
</organism>
<evidence type="ECO:0000256" key="8">
    <source>
        <dbReference type="ARBA" id="ARBA00022777"/>
    </source>
</evidence>
<dbReference type="FunFam" id="3.30.565.10:FF:000010">
    <property type="entry name" value="Sensor histidine kinase RcsC"/>
    <property type="match status" value="1"/>
</dbReference>
<dbReference type="PROSITE" id="PS50110">
    <property type="entry name" value="RESPONSE_REGULATORY"/>
    <property type="match status" value="1"/>
</dbReference>
<name>A0A286RBL7_9BACT</name>
<feature type="domain" description="PAC" evidence="19">
    <location>
        <begin position="841"/>
        <end position="891"/>
    </location>
</feature>
<feature type="domain" description="Histidine kinase" evidence="16">
    <location>
        <begin position="923"/>
        <end position="1149"/>
    </location>
</feature>
<evidence type="ECO:0000313" key="20">
    <source>
        <dbReference type="EMBL" id="ASV73361.1"/>
    </source>
</evidence>
<dbReference type="InterPro" id="IPR013656">
    <property type="entry name" value="PAS_4"/>
</dbReference>
<feature type="transmembrane region" description="Helical" evidence="15">
    <location>
        <begin position="179"/>
        <end position="201"/>
    </location>
</feature>
<dbReference type="Pfam" id="PF11845">
    <property type="entry name" value="Tll0287-like"/>
    <property type="match status" value="1"/>
</dbReference>
<evidence type="ECO:0000256" key="4">
    <source>
        <dbReference type="ARBA" id="ARBA00022553"/>
    </source>
</evidence>
<keyword evidence="11 15" id="KW-0472">Membrane</keyword>
<dbReference type="PROSITE" id="PS50113">
    <property type="entry name" value="PAC"/>
    <property type="match status" value="2"/>
</dbReference>
<dbReference type="PROSITE" id="PS50112">
    <property type="entry name" value="PAS"/>
    <property type="match status" value="3"/>
</dbReference>
<dbReference type="CDD" id="cd17546">
    <property type="entry name" value="REC_hyHK_CKI1_RcsC-like"/>
    <property type="match status" value="1"/>
</dbReference>
<dbReference type="GO" id="GO:0000155">
    <property type="term" value="F:phosphorelay sensor kinase activity"/>
    <property type="evidence" value="ECO:0007669"/>
    <property type="project" value="InterPro"/>
</dbReference>
<dbReference type="PANTHER" id="PTHR43047:SF72">
    <property type="entry name" value="OSMOSENSING HISTIDINE PROTEIN KINASE SLN1"/>
    <property type="match status" value="1"/>
</dbReference>
<feature type="transmembrane region" description="Helical" evidence="15">
    <location>
        <begin position="6"/>
        <end position="26"/>
    </location>
</feature>
<dbReference type="Gene3D" id="1.10.287.130">
    <property type="match status" value="1"/>
</dbReference>
<feature type="domain" description="PAS" evidence="18">
    <location>
        <begin position="730"/>
        <end position="793"/>
    </location>
</feature>
<feature type="region of interest" description="Disordered" evidence="14">
    <location>
        <begin position="1154"/>
        <end position="1184"/>
    </location>
</feature>
<evidence type="ECO:0000259" key="16">
    <source>
        <dbReference type="PROSITE" id="PS50109"/>
    </source>
</evidence>
<dbReference type="Pfam" id="PF00512">
    <property type="entry name" value="HisKA"/>
    <property type="match status" value="1"/>
</dbReference>
<evidence type="ECO:0000256" key="12">
    <source>
        <dbReference type="PROSITE-ProRule" id="PRU00169"/>
    </source>
</evidence>
<feature type="coiled-coil region" evidence="13">
    <location>
        <begin position="882"/>
        <end position="913"/>
    </location>
</feature>
<reference evidence="20 21" key="1">
    <citation type="journal article" name="Front. Microbiol.">
        <title>Sugar Metabolism of the First Thermophilic Planctomycete Thermogutta terrifontis: Comparative Genomic and Transcriptomic Approaches.</title>
        <authorList>
            <person name="Elcheninov A.G."/>
            <person name="Menzel P."/>
            <person name="Gudbergsdottir S.R."/>
            <person name="Slesarev A.I."/>
            <person name="Kadnikov V.V."/>
            <person name="Krogh A."/>
            <person name="Bonch-Osmolovskaya E.A."/>
            <person name="Peng X."/>
            <person name="Kublanov I.V."/>
        </authorList>
    </citation>
    <scope>NUCLEOTIDE SEQUENCE [LARGE SCALE GENOMIC DNA]</scope>
    <source>
        <strain evidence="20 21">R1</strain>
    </source>
</reference>
<feature type="transmembrane region" description="Helical" evidence="15">
    <location>
        <begin position="434"/>
        <end position="459"/>
    </location>
</feature>
<dbReference type="PROSITE" id="PS51257">
    <property type="entry name" value="PROKAR_LIPOPROTEIN"/>
    <property type="match status" value="1"/>
</dbReference>
<evidence type="ECO:0000313" key="21">
    <source>
        <dbReference type="Proteomes" id="UP000215086"/>
    </source>
</evidence>
<dbReference type="InterPro" id="IPR004358">
    <property type="entry name" value="Sig_transdc_His_kin-like_C"/>
</dbReference>
<dbReference type="KEGG" id="ttf:THTE_0759"/>
<dbReference type="SMART" id="SM00387">
    <property type="entry name" value="HATPase_c"/>
    <property type="match status" value="1"/>
</dbReference>
<evidence type="ECO:0000256" key="15">
    <source>
        <dbReference type="SAM" id="Phobius"/>
    </source>
</evidence>
<evidence type="ECO:0000256" key="9">
    <source>
        <dbReference type="ARBA" id="ARBA00022840"/>
    </source>
</evidence>
<evidence type="ECO:0000259" key="19">
    <source>
        <dbReference type="PROSITE" id="PS50113"/>
    </source>
</evidence>
<evidence type="ECO:0000256" key="11">
    <source>
        <dbReference type="ARBA" id="ARBA00023136"/>
    </source>
</evidence>
<dbReference type="CDD" id="cd16922">
    <property type="entry name" value="HATPase_EvgS-ArcB-TorS-like"/>
    <property type="match status" value="1"/>
</dbReference>
<dbReference type="PRINTS" id="PR00344">
    <property type="entry name" value="BCTRLSENSOR"/>
</dbReference>
<evidence type="ECO:0000259" key="18">
    <source>
        <dbReference type="PROSITE" id="PS50112"/>
    </source>
</evidence>
<keyword evidence="13" id="KW-0175">Coiled coil</keyword>
<dbReference type="InterPro" id="IPR036890">
    <property type="entry name" value="HATPase_C_sf"/>
</dbReference>
<dbReference type="InterPro" id="IPR036097">
    <property type="entry name" value="HisK_dim/P_sf"/>
</dbReference>
<feature type="transmembrane region" description="Helical" evidence="15">
    <location>
        <begin position="231"/>
        <end position="251"/>
    </location>
</feature>
<proteinExistence type="predicted"/>
<dbReference type="Pfam" id="PF02518">
    <property type="entry name" value="HATPase_c"/>
    <property type="match status" value="1"/>
</dbReference>
<dbReference type="InterPro" id="IPR001789">
    <property type="entry name" value="Sig_transdc_resp-reg_receiver"/>
</dbReference>
<dbReference type="Gene3D" id="3.30.450.20">
    <property type="entry name" value="PAS domain"/>
    <property type="match status" value="3"/>
</dbReference>
<keyword evidence="10 15" id="KW-1133">Transmembrane helix</keyword>
<dbReference type="Gene3D" id="3.40.50.2300">
    <property type="match status" value="1"/>
</dbReference>
<evidence type="ECO:0000256" key="13">
    <source>
        <dbReference type="SAM" id="Coils"/>
    </source>
</evidence>
<dbReference type="NCBIfam" id="TIGR00229">
    <property type="entry name" value="sensory_box"/>
    <property type="match status" value="4"/>
</dbReference>
<feature type="modified residue" description="4-aspartylphosphate" evidence="12">
    <location>
        <position position="1247"/>
    </location>
</feature>
<keyword evidence="8 20" id="KW-0418">Kinase</keyword>
<dbReference type="FunFam" id="1.10.287.130:FF:000004">
    <property type="entry name" value="Ethylene receptor 1"/>
    <property type="match status" value="1"/>
</dbReference>
<keyword evidence="5" id="KW-0808">Transferase</keyword>
<evidence type="ECO:0000256" key="1">
    <source>
        <dbReference type="ARBA" id="ARBA00000085"/>
    </source>
</evidence>
<dbReference type="SUPFAM" id="SSF55785">
    <property type="entry name" value="PYP-like sensor domain (PAS domain)"/>
    <property type="match status" value="3"/>
</dbReference>
<dbReference type="InterPro" id="IPR003594">
    <property type="entry name" value="HATPase_dom"/>
</dbReference>